<dbReference type="PANTHER" id="PTHR42889">
    <property type="entry name" value="BLR3681 PROTEIN"/>
    <property type="match status" value="1"/>
</dbReference>
<feature type="domain" description="Amidohydrolase-related" evidence="1">
    <location>
        <begin position="94"/>
        <end position="320"/>
    </location>
</feature>
<reference evidence="2 3" key="1">
    <citation type="submission" date="2019-11" db="EMBL/GenBank/DDBJ databases">
        <title>Draft genome sequences of five Paenibacillus species of dairy origin.</title>
        <authorList>
            <person name="Olajide A.M."/>
            <person name="Chen S."/>
            <person name="Lapointe G."/>
        </authorList>
    </citation>
    <scope>NUCLEOTIDE SEQUENCE [LARGE SCALE GENOMIC DNA]</scope>
    <source>
        <strain evidence="2 3">2CS3</strain>
    </source>
</reference>
<name>A0A7X2Z8C0_9BACL</name>
<dbReference type="GO" id="GO:0016787">
    <property type="term" value="F:hydrolase activity"/>
    <property type="evidence" value="ECO:0007669"/>
    <property type="project" value="UniProtKB-KW"/>
</dbReference>
<proteinExistence type="predicted"/>
<dbReference type="Proteomes" id="UP000450917">
    <property type="component" value="Unassembled WGS sequence"/>
</dbReference>
<dbReference type="PANTHER" id="PTHR42889:SF1">
    <property type="entry name" value="BLR3681 PROTEIN"/>
    <property type="match status" value="1"/>
</dbReference>
<organism evidence="2 3">
    <name type="scientific">Paenibacillus validus</name>
    <dbReference type="NCBI Taxonomy" id="44253"/>
    <lineage>
        <taxon>Bacteria</taxon>
        <taxon>Bacillati</taxon>
        <taxon>Bacillota</taxon>
        <taxon>Bacilli</taxon>
        <taxon>Bacillales</taxon>
        <taxon>Paenibacillaceae</taxon>
        <taxon>Paenibacillus</taxon>
    </lineage>
</organism>
<comment type="caution">
    <text evidence="2">The sequence shown here is derived from an EMBL/GenBank/DDBJ whole genome shotgun (WGS) entry which is preliminary data.</text>
</comment>
<protein>
    <submittedName>
        <fullName evidence="2">Amidohydrolase family protein</fullName>
    </submittedName>
</protein>
<keyword evidence="2" id="KW-0378">Hydrolase</keyword>
<dbReference type="AlphaFoldDB" id="A0A7X2Z8C0"/>
<dbReference type="InterPro" id="IPR032466">
    <property type="entry name" value="Metal_Hydrolase"/>
</dbReference>
<evidence type="ECO:0000259" key="1">
    <source>
        <dbReference type="Pfam" id="PF04909"/>
    </source>
</evidence>
<dbReference type="SUPFAM" id="SSF51556">
    <property type="entry name" value="Metallo-dependent hydrolases"/>
    <property type="match status" value="1"/>
</dbReference>
<dbReference type="CDD" id="cd01292">
    <property type="entry name" value="metallo-dependent_hydrolases"/>
    <property type="match status" value="1"/>
</dbReference>
<keyword evidence="3" id="KW-1185">Reference proteome</keyword>
<dbReference type="EMBL" id="WNZX01000003">
    <property type="protein sequence ID" value="MUG70116.1"/>
    <property type="molecule type" value="Genomic_DNA"/>
</dbReference>
<dbReference type="RefSeq" id="WP_127606472.1">
    <property type="nucleotide sequence ID" value="NZ_JARTHJ010000005.1"/>
</dbReference>
<sequence>MRNGAIVFDAVVHAMDFREQQMINDASRMGKASMKGFLDFTGINGQQVSYAGIENPPEYEWANKKLFDESDTDFAVVQPIPAFGVFKDGMAPVRIAYEIAQTKPDRYFFCGAVDPLYQGLNGAMEEMERQVKEMGAVSIKFYQAQTIRNWWSADDEKIAYPLFEKAIELGIKTVQFHKGLPIGPTQRVEHLRPNDLQQAAYDFPQLNFAMHHFGDPYIDEAINIASRFSNIYMIMPLWFNQYFVAPRAMTELLGKALLHVGADRICYGTDAWLWPNVQSYIDILDNFKMPEDLQEGYGYPDVTEEMKKKIFGLNYAKALGIDLDAKARAIGLIK</sequence>
<dbReference type="Pfam" id="PF04909">
    <property type="entry name" value="Amidohydro_2"/>
    <property type="match status" value="1"/>
</dbReference>
<dbReference type="Gene3D" id="3.20.20.140">
    <property type="entry name" value="Metal-dependent hydrolases"/>
    <property type="match status" value="1"/>
</dbReference>
<evidence type="ECO:0000313" key="3">
    <source>
        <dbReference type="Proteomes" id="UP000450917"/>
    </source>
</evidence>
<evidence type="ECO:0000313" key="2">
    <source>
        <dbReference type="EMBL" id="MUG70116.1"/>
    </source>
</evidence>
<accession>A0A7X2Z8C0</accession>
<dbReference type="InterPro" id="IPR006680">
    <property type="entry name" value="Amidohydro-rel"/>
</dbReference>
<gene>
    <name evidence="2" type="ORF">GNP93_05420</name>
</gene>